<evidence type="ECO:0000313" key="19">
    <source>
        <dbReference type="EMBL" id="GAU97198.1"/>
    </source>
</evidence>
<dbReference type="PRINTS" id="PR00723">
    <property type="entry name" value="SUBTILISIN"/>
</dbReference>
<evidence type="ECO:0000256" key="5">
    <source>
        <dbReference type="ARBA" id="ARBA00022685"/>
    </source>
</evidence>
<name>A0A1D1VFD9_RAMVA</name>
<dbReference type="InterPro" id="IPR000209">
    <property type="entry name" value="Peptidase_S8/S53_dom"/>
</dbReference>
<dbReference type="STRING" id="947166.A0A1D1VFD9"/>
<evidence type="ECO:0000256" key="16">
    <source>
        <dbReference type="SAM" id="Phobius"/>
    </source>
</evidence>
<evidence type="ECO:0000256" key="13">
    <source>
        <dbReference type="PIRSR" id="PIRSR615500-1"/>
    </source>
</evidence>
<evidence type="ECO:0000256" key="1">
    <source>
        <dbReference type="ARBA" id="ARBA00001913"/>
    </source>
</evidence>
<feature type="signal peptide" evidence="17">
    <location>
        <begin position="1"/>
        <end position="21"/>
    </location>
</feature>
<dbReference type="AlphaFoldDB" id="A0A1D1VFD9"/>
<dbReference type="InterPro" id="IPR032815">
    <property type="entry name" value="S8_pro-domain"/>
</dbReference>
<evidence type="ECO:0000256" key="14">
    <source>
        <dbReference type="PROSITE-ProRule" id="PRU01240"/>
    </source>
</evidence>
<feature type="active site" description="Charge relay system" evidence="13 14">
    <location>
        <position position="406"/>
    </location>
</feature>
<dbReference type="Pfam" id="PF16470">
    <property type="entry name" value="S8_pro-domain"/>
    <property type="match status" value="1"/>
</dbReference>
<dbReference type="InterPro" id="IPR036852">
    <property type="entry name" value="Peptidase_S8/S53_dom_sf"/>
</dbReference>
<evidence type="ECO:0000256" key="15">
    <source>
        <dbReference type="SAM" id="MobiDB-lite"/>
    </source>
</evidence>
<keyword evidence="12" id="KW-0325">Glycoprotein</keyword>
<evidence type="ECO:0000256" key="6">
    <source>
        <dbReference type="ARBA" id="ARBA00022729"/>
    </source>
</evidence>
<keyword evidence="16" id="KW-1133">Transmembrane helix</keyword>
<dbReference type="OrthoDB" id="300641at2759"/>
<dbReference type="PROSITE" id="PS00137">
    <property type="entry name" value="SUBTILASE_HIS"/>
    <property type="match status" value="1"/>
</dbReference>
<dbReference type="CDD" id="cd04059">
    <property type="entry name" value="Peptidases_S8_Protein_convertases_Kexins_Furin-like"/>
    <property type="match status" value="1"/>
</dbReference>
<dbReference type="GO" id="GO:0004252">
    <property type="term" value="F:serine-type endopeptidase activity"/>
    <property type="evidence" value="ECO:0007669"/>
    <property type="project" value="UniProtKB-UniRule"/>
</dbReference>
<evidence type="ECO:0000256" key="7">
    <source>
        <dbReference type="ARBA" id="ARBA00022801"/>
    </source>
</evidence>
<dbReference type="SUPFAM" id="SSF57184">
    <property type="entry name" value="Growth factor receptor domain"/>
    <property type="match status" value="1"/>
</dbReference>
<dbReference type="PROSITE" id="PS51892">
    <property type="entry name" value="SUBTILASE"/>
    <property type="match status" value="1"/>
</dbReference>
<dbReference type="SMART" id="SM00261">
    <property type="entry name" value="FU"/>
    <property type="match status" value="3"/>
</dbReference>
<evidence type="ECO:0000256" key="8">
    <source>
        <dbReference type="ARBA" id="ARBA00022825"/>
    </source>
</evidence>
<proteinExistence type="inferred from homology"/>
<dbReference type="GO" id="GO:0008038">
    <property type="term" value="P:neuron recognition"/>
    <property type="evidence" value="ECO:0007669"/>
    <property type="project" value="UniProtKB-ARBA"/>
</dbReference>
<comment type="cofactor">
    <cofactor evidence="1">
        <name>Ca(2+)</name>
        <dbReference type="ChEBI" id="CHEBI:29108"/>
    </cofactor>
</comment>
<dbReference type="PROSITE" id="PS51829">
    <property type="entry name" value="P_HOMO_B"/>
    <property type="match status" value="1"/>
</dbReference>
<keyword evidence="10" id="KW-0865">Zymogen</keyword>
<dbReference type="InterPro" id="IPR002884">
    <property type="entry name" value="P_dom"/>
</dbReference>
<gene>
    <name evidence="19" type="primary">RvY_08539-1</name>
    <name evidence="19" type="synonym">RvY_08539.1</name>
    <name evidence="19" type="ORF">RvY_08539</name>
</gene>
<sequence>MDLFSCLSLLLWQIFIPLFQAANVTVPIGLSNQIAVRIEGGVDKAKEIARRHHCEFIGQIGTLDDHYLFEHDRISRRFAEDSTPAHERLKDDPEVLWLEQQTAKVRVKRDFNGFNFGNLKMQLDELSSANKASNMAHNSFVEFAFKDPFYPQQWYLHKGAHGGFDMNVEKAWRRGYSGKGVSISILDDGVQPDHPDLAENYDPQASLDINGKDNDPTPTDDGNNKHGTRCAGEVSAVAGNDVCGVGIAFHSSIGGVRMLDGEVHDSVEATALSLNPQHIHIYSASWGPNDDGQTVDGPGPLAKRAFENGIKLGRKGLGSVFVWASGNGGKSQDSCSCDGYTNSIYTISVSSAAQDGSRPWYLEECPSTLATTYSSGSALQPSIVTTDLYMPNNGMHACTNKHTGTSASAPLAAGIIALALEANPMLNWRDLQYITILSARPEPLVHGDENWSVNGVGRKVSNRFGYGLMDADKMVQLAEKWITVPEQHICYTQQYAQRVNMVRGRLSVDIPSDGCQNSPNGIMFLEHVQVVLSIQALHRGSVVIKLTSPMGTTSVMLPPRPLDTSSQGFSLWPFMSVQFWGENPAGTWHVDIQESSFDPKLGSSQIMLTAWSMVLYGVSEDPLINQVKLTASRDRQGSAVSSGASTLRPSIPSTSVTSSPQSTLNCHLSCKTCHGSRYDECSSCFGGYYFHNSQCLLSCPNGFFPVNTTFTCSSCPAKCTSCLSDSTCLTCQAGYVLEKGQCNALHPAVDDECLRGFFFDHRATKCKPCHTDCATCTGPLVTDCLTCKSPNVLYGTCMAFCPNNFTVVNGTCVPVRTHGPHRAHLNEGIMKPSGTFFLTATIACIVVISIGLVVFCVLQAASDSRRKRKGGVASGAKYEKAPTRSNGDVTDSDEEVETFSRRRLSDALNT</sequence>
<protein>
    <recommendedName>
        <fullName evidence="18">P/Homo B domain-containing protein</fullName>
    </recommendedName>
</protein>
<feature type="transmembrane region" description="Helical" evidence="16">
    <location>
        <begin position="836"/>
        <end position="858"/>
    </location>
</feature>
<feature type="active site" description="Charge relay system" evidence="13 14">
    <location>
        <position position="226"/>
    </location>
</feature>
<feature type="region of interest" description="Disordered" evidence="15">
    <location>
        <begin position="869"/>
        <end position="910"/>
    </location>
</feature>
<dbReference type="InterPro" id="IPR006212">
    <property type="entry name" value="Furin_repeat"/>
</dbReference>
<dbReference type="CDD" id="cd00064">
    <property type="entry name" value="FU"/>
    <property type="match status" value="2"/>
</dbReference>
<dbReference type="Gene3D" id="2.60.120.260">
    <property type="entry name" value="Galactose-binding domain-like"/>
    <property type="match status" value="1"/>
</dbReference>
<dbReference type="GO" id="GO:0000139">
    <property type="term" value="C:Golgi membrane"/>
    <property type="evidence" value="ECO:0007669"/>
    <property type="project" value="TreeGrafter"/>
</dbReference>
<dbReference type="Pfam" id="PF01483">
    <property type="entry name" value="P_proprotein"/>
    <property type="match status" value="1"/>
</dbReference>
<dbReference type="InterPro" id="IPR034182">
    <property type="entry name" value="Kexin/furin"/>
</dbReference>
<evidence type="ECO:0000313" key="20">
    <source>
        <dbReference type="Proteomes" id="UP000186922"/>
    </source>
</evidence>
<dbReference type="InterPro" id="IPR023828">
    <property type="entry name" value="Peptidase_S8_Ser-AS"/>
</dbReference>
<dbReference type="InterPro" id="IPR009030">
    <property type="entry name" value="Growth_fac_rcpt_cys_sf"/>
</dbReference>
<dbReference type="PROSITE" id="PS00136">
    <property type="entry name" value="SUBTILASE_ASP"/>
    <property type="match status" value="1"/>
</dbReference>
<keyword evidence="9 16" id="KW-0472">Membrane</keyword>
<dbReference type="FunFam" id="3.30.70.850:FF:000001">
    <property type="entry name" value="Proprotein convertase subtilisin/kexin type 5"/>
    <property type="match status" value="1"/>
</dbReference>
<dbReference type="InterPro" id="IPR022398">
    <property type="entry name" value="Peptidase_S8_His-AS"/>
</dbReference>
<dbReference type="Proteomes" id="UP000186922">
    <property type="component" value="Unassembled WGS sequence"/>
</dbReference>
<dbReference type="InterPro" id="IPR038466">
    <property type="entry name" value="S8_pro-domain_sf"/>
</dbReference>
<evidence type="ECO:0000256" key="10">
    <source>
        <dbReference type="ARBA" id="ARBA00023145"/>
    </source>
</evidence>
<evidence type="ECO:0000256" key="11">
    <source>
        <dbReference type="ARBA" id="ARBA00023157"/>
    </source>
</evidence>
<feature type="region of interest" description="Disordered" evidence="15">
    <location>
        <begin position="188"/>
        <end position="227"/>
    </location>
</feature>
<evidence type="ECO:0000256" key="4">
    <source>
        <dbReference type="ARBA" id="ARBA00022670"/>
    </source>
</evidence>
<dbReference type="Gene3D" id="2.10.220.10">
    <property type="entry name" value="Hormone Receptor, Insulin-like Growth Factor Receptor 1, Chain A, domain 2"/>
    <property type="match status" value="3"/>
</dbReference>
<dbReference type="PANTHER" id="PTHR42884">
    <property type="entry name" value="PROPROTEIN CONVERTASE SUBTILISIN/KEXIN-RELATED"/>
    <property type="match status" value="1"/>
</dbReference>
<keyword evidence="7 14" id="KW-0378">Hydrolase</keyword>
<dbReference type="CDD" id="cd00185">
    <property type="entry name" value="TNFRSF"/>
    <property type="match status" value="1"/>
</dbReference>
<comment type="similarity">
    <text evidence="3">Belongs to the peptidase S8 family. Furin subfamily.</text>
</comment>
<evidence type="ECO:0000256" key="3">
    <source>
        <dbReference type="ARBA" id="ARBA00005325"/>
    </source>
</evidence>
<keyword evidence="8 14" id="KW-0720">Serine protease</keyword>
<keyword evidence="11" id="KW-1015">Disulfide bond</keyword>
<dbReference type="InterPro" id="IPR015500">
    <property type="entry name" value="Peptidase_S8_subtilisin-rel"/>
</dbReference>
<dbReference type="FunFam" id="2.60.120.260:FF:000006">
    <property type="entry name" value="Proprotein convertase subtilisin/kexin type 5"/>
    <property type="match status" value="1"/>
</dbReference>
<dbReference type="PROSITE" id="PS00138">
    <property type="entry name" value="SUBTILASE_SER"/>
    <property type="match status" value="1"/>
</dbReference>
<evidence type="ECO:0000256" key="2">
    <source>
        <dbReference type="ARBA" id="ARBA00004370"/>
    </source>
</evidence>
<comment type="caution">
    <text evidence="19">The sequence shown here is derived from an EMBL/GenBank/DDBJ whole genome shotgun (WGS) entry which is preliminary data.</text>
</comment>
<keyword evidence="6 17" id="KW-0732">Signal</keyword>
<feature type="chain" id="PRO_5008898379" description="P/Homo B domain-containing protein" evidence="17">
    <location>
        <begin position="22"/>
        <end position="910"/>
    </location>
</feature>
<dbReference type="EMBL" id="BDGG01000004">
    <property type="protein sequence ID" value="GAU97198.1"/>
    <property type="molecule type" value="Genomic_DNA"/>
</dbReference>
<dbReference type="Gene3D" id="3.40.50.200">
    <property type="entry name" value="Peptidase S8/S53 domain"/>
    <property type="match status" value="1"/>
</dbReference>
<reference evidence="19 20" key="1">
    <citation type="journal article" date="2016" name="Nat. Commun.">
        <title>Extremotolerant tardigrade genome and improved radiotolerance of human cultured cells by tardigrade-unique protein.</title>
        <authorList>
            <person name="Hashimoto T."/>
            <person name="Horikawa D.D."/>
            <person name="Saito Y."/>
            <person name="Kuwahara H."/>
            <person name="Kozuka-Hata H."/>
            <person name="Shin-I T."/>
            <person name="Minakuchi Y."/>
            <person name="Ohishi K."/>
            <person name="Motoyama A."/>
            <person name="Aizu T."/>
            <person name="Enomoto A."/>
            <person name="Kondo K."/>
            <person name="Tanaka S."/>
            <person name="Hara Y."/>
            <person name="Koshikawa S."/>
            <person name="Sagara H."/>
            <person name="Miura T."/>
            <person name="Yokobori S."/>
            <person name="Miyagawa K."/>
            <person name="Suzuki Y."/>
            <person name="Kubo T."/>
            <person name="Oyama M."/>
            <person name="Kohara Y."/>
            <person name="Fujiyama A."/>
            <person name="Arakawa K."/>
            <person name="Katayama T."/>
            <person name="Toyoda A."/>
            <person name="Kunieda T."/>
        </authorList>
    </citation>
    <scope>NUCLEOTIDE SEQUENCE [LARGE SCALE GENOMIC DNA]</scope>
    <source>
        <strain evidence="19 20">YOKOZUNA-1</strain>
    </source>
</reference>
<feature type="domain" description="P/Homo B" evidence="18">
    <location>
        <begin position="483"/>
        <end position="621"/>
    </location>
</feature>
<dbReference type="PANTHER" id="PTHR42884:SF23">
    <property type="entry name" value="FURIN-LIKE PROTEASE 2"/>
    <property type="match status" value="1"/>
</dbReference>
<dbReference type="FunFam" id="3.40.50.200:FF:000001">
    <property type="entry name" value="Furin 2, isoform B"/>
    <property type="match status" value="1"/>
</dbReference>
<dbReference type="SUPFAM" id="SSF54897">
    <property type="entry name" value="Protease propeptides/inhibitors"/>
    <property type="match status" value="1"/>
</dbReference>
<dbReference type="InterPro" id="IPR008979">
    <property type="entry name" value="Galactose-bd-like_sf"/>
</dbReference>
<dbReference type="SUPFAM" id="SSF49785">
    <property type="entry name" value="Galactose-binding domain-like"/>
    <property type="match status" value="1"/>
</dbReference>
<dbReference type="Gene3D" id="3.30.70.850">
    <property type="entry name" value="Peptidase S8, pro-domain"/>
    <property type="match status" value="1"/>
</dbReference>
<keyword evidence="4 14" id="KW-0645">Protease</keyword>
<keyword evidence="20" id="KW-1185">Reference proteome</keyword>
<keyword evidence="5" id="KW-0165">Cleavage on pair of basic residues</keyword>
<dbReference type="InterPro" id="IPR023827">
    <property type="entry name" value="Peptidase_S8_Asp-AS"/>
</dbReference>
<dbReference type="GO" id="GO:0016485">
    <property type="term" value="P:protein processing"/>
    <property type="evidence" value="ECO:0007669"/>
    <property type="project" value="TreeGrafter"/>
</dbReference>
<accession>A0A1D1VFD9</accession>
<dbReference type="GO" id="GO:0005802">
    <property type="term" value="C:trans-Golgi network"/>
    <property type="evidence" value="ECO:0007669"/>
    <property type="project" value="TreeGrafter"/>
</dbReference>
<dbReference type="SUPFAM" id="SSF52743">
    <property type="entry name" value="Subtilisin-like"/>
    <property type="match status" value="1"/>
</dbReference>
<organism evidence="19 20">
    <name type="scientific">Ramazzottius varieornatus</name>
    <name type="common">Water bear</name>
    <name type="synonym">Tardigrade</name>
    <dbReference type="NCBI Taxonomy" id="947166"/>
    <lineage>
        <taxon>Eukaryota</taxon>
        <taxon>Metazoa</taxon>
        <taxon>Ecdysozoa</taxon>
        <taxon>Tardigrada</taxon>
        <taxon>Eutardigrada</taxon>
        <taxon>Parachela</taxon>
        <taxon>Hypsibioidea</taxon>
        <taxon>Ramazzottiidae</taxon>
        <taxon>Ramazzottius</taxon>
    </lineage>
</organism>
<evidence type="ECO:0000256" key="9">
    <source>
        <dbReference type="ARBA" id="ARBA00023136"/>
    </source>
</evidence>
<feature type="compositionally biased region" description="Basic and acidic residues" evidence="15">
    <location>
        <begin position="898"/>
        <end position="910"/>
    </location>
</feature>
<comment type="subcellular location">
    <subcellularLocation>
        <location evidence="2">Membrane</location>
    </subcellularLocation>
</comment>
<keyword evidence="16" id="KW-0812">Transmembrane</keyword>
<dbReference type="Pfam" id="PF00082">
    <property type="entry name" value="Peptidase_S8"/>
    <property type="match status" value="1"/>
</dbReference>
<feature type="active site" description="Charge relay system" evidence="13 14">
    <location>
        <position position="187"/>
    </location>
</feature>
<dbReference type="GO" id="GO:0008104">
    <property type="term" value="P:intracellular protein localization"/>
    <property type="evidence" value="ECO:0007669"/>
    <property type="project" value="UniProtKB-ARBA"/>
</dbReference>
<evidence type="ECO:0000259" key="18">
    <source>
        <dbReference type="PROSITE" id="PS51829"/>
    </source>
</evidence>
<evidence type="ECO:0000256" key="17">
    <source>
        <dbReference type="SAM" id="SignalP"/>
    </source>
</evidence>
<evidence type="ECO:0000256" key="12">
    <source>
        <dbReference type="ARBA" id="ARBA00023180"/>
    </source>
</evidence>